<name>A0A2I0LN92_COLLI</name>
<comment type="caution">
    <text evidence="1">The sequence shown here is derived from an EMBL/GenBank/DDBJ whole genome shotgun (WGS) entry which is preliminary data.</text>
</comment>
<organism evidence="1 2">
    <name type="scientific">Columba livia</name>
    <name type="common">Rock dove</name>
    <dbReference type="NCBI Taxonomy" id="8932"/>
    <lineage>
        <taxon>Eukaryota</taxon>
        <taxon>Metazoa</taxon>
        <taxon>Chordata</taxon>
        <taxon>Craniata</taxon>
        <taxon>Vertebrata</taxon>
        <taxon>Euteleostomi</taxon>
        <taxon>Archelosauria</taxon>
        <taxon>Archosauria</taxon>
        <taxon>Dinosauria</taxon>
        <taxon>Saurischia</taxon>
        <taxon>Theropoda</taxon>
        <taxon>Coelurosauria</taxon>
        <taxon>Aves</taxon>
        <taxon>Neognathae</taxon>
        <taxon>Neoaves</taxon>
        <taxon>Columbimorphae</taxon>
        <taxon>Columbiformes</taxon>
        <taxon>Columbidae</taxon>
        <taxon>Columba</taxon>
    </lineage>
</organism>
<evidence type="ECO:0000313" key="2">
    <source>
        <dbReference type="Proteomes" id="UP000053872"/>
    </source>
</evidence>
<proteinExistence type="predicted"/>
<sequence>MRPENCGPLQQANATRELLSQLLSPVCRAAAPATGSCAPGNVAPEQADCSHYVPCSPPMSSCGLCCMVLCLSGTENQKGDTRICAPVSGGKVLPALLCSLLPTPLIASAAAALSECL</sequence>
<dbReference type="EMBL" id="AKCR02000175">
    <property type="protein sequence ID" value="PKK18879.1"/>
    <property type="molecule type" value="Genomic_DNA"/>
</dbReference>
<keyword evidence="2" id="KW-1185">Reference proteome</keyword>
<evidence type="ECO:0000313" key="1">
    <source>
        <dbReference type="EMBL" id="PKK18879.1"/>
    </source>
</evidence>
<dbReference type="AlphaFoldDB" id="A0A2I0LN92"/>
<dbReference type="Proteomes" id="UP000053872">
    <property type="component" value="Unassembled WGS sequence"/>
</dbReference>
<protein>
    <submittedName>
        <fullName evidence="1">Rho family GTPase 2</fullName>
    </submittedName>
</protein>
<accession>A0A2I0LN92</accession>
<gene>
    <name evidence="1" type="primary">RND2</name>
    <name evidence="1" type="ORF">A306_00011911</name>
</gene>
<reference evidence="1 2" key="1">
    <citation type="journal article" date="2013" name="Science">
        <title>Genomic diversity and evolution of the head crest in the rock pigeon.</title>
        <authorList>
            <person name="Shapiro M.D."/>
            <person name="Kronenberg Z."/>
            <person name="Li C."/>
            <person name="Domyan E.T."/>
            <person name="Pan H."/>
            <person name="Campbell M."/>
            <person name="Tan H."/>
            <person name="Huff C.D."/>
            <person name="Hu H."/>
            <person name="Vickrey A.I."/>
            <person name="Nielsen S.C."/>
            <person name="Stringham S.A."/>
            <person name="Hu H."/>
            <person name="Willerslev E."/>
            <person name="Gilbert M.T."/>
            <person name="Yandell M."/>
            <person name="Zhang G."/>
            <person name="Wang J."/>
        </authorList>
    </citation>
    <scope>NUCLEOTIDE SEQUENCE [LARGE SCALE GENOMIC DNA]</scope>
    <source>
        <tissue evidence="1">Blood</tissue>
    </source>
</reference>
<dbReference type="InParanoid" id="A0A2I0LN92"/>